<evidence type="ECO:0000313" key="8">
    <source>
        <dbReference type="EMBL" id="MEQ6917796.1"/>
    </source>
</evidence>
<keyword evidence="3" id="KW-1003">Cell membrane</keyword>
<reference evidence="8 9" key="1">
    <citation type="submission" date="2024-05" db="EMBL/GenBank/DDBJ databases">
        <title>Halomonas sp. SSM6 16S ribosomal RNA gene Genome sequencing and assembly.</title>
        <authorList>
            <person name="Yook S."/>
        </authorList>
    </citation>
    <scope>NUCLEOTIDE SEQUENCE [LARGE SCALE GENOMIC DNA]</scope>
    <source>
        <strain evidence="8 9">SSM6</strain>
    </source>
</reference>
<dbReference type="PANTHER" id="PTHR43663:SF1">
    <property type="entry name" value="CHROMATE TRANSPORTER"/>
    <property type="match status" value="1"/>
</dbReference>
<keyword evidence="6 7" id="KW-0472">Membrane</keyword>
<accession>A0ABV1NFH3</accession>
<keyword evidence="9" id="KW-1185">Reference proteome</keyword>
<feature type="transmembrane region" description="Helical" evidence="7">
    <location>
        <begin position="157"/>
        <end position="180"/>
    </location>
</feature>
<evidence type="ECO:0000256" key="5">
    <source>
        <dbReference type="ARBA" id="ARBA00022989"/>
    </source>
</evidence>
<dbReference type="EMBL" id="JBEGCJ010000004">
    <property type="protein sequence ID" value="MEQ6917796.1"/>
    <property type="molecule type" value="Genomic_DNA"/>
</dbReference>
<dbReference type="PANTHER" id="PTHR43663">
    <property type="entry name" value="CHROMATE TRANSPORT PROTEIN-RELATED"/>
    <property type="match status" value="1"/>
</dbReference>
<feature type="transmembrane region" description="Helical" evidence="7">
    <location>
        <begin position="116"/>
        <end position="136"/>
    </location>
</feature>
<evidence type="ECO:0000313" key="9">
    <source>
        <dbReference type="Proteomes" id="UP001442468"/>
    </source>
</evidence>
<protein>
    <submittedName>
        <fullName evidence="8">Chromate transporter</fullName>
    </submittedName>
</protein>
<organism evidence="8 9">
    <name type="scientific">Halomonas aquatica</name>
    <dbReference type="NCBI Taxonomy" id="3151123"/>
    <lineage>
        <taxon>Bacteria</taxon>
        <taxon>Pseudomonadati</taxon>
        <taxon>Pseudomonadota</taxon>
        <taxon>Gammaproteobacteria</taxon>
        <taxon>Oceanospirillales</taxon>
        <taxon>Halomonadaceae</taxon>
        <taxon>Halomonas</taxon>
    </lineage>
</organism>
<gene>
    <name evidence="8" type="ORF">ABE960_09705</name>
</gene>
<dbReference type="Proteomes" id="UP001442468">
    <property type="component" value="Unassembled WGS sequence"/>
</dbReference>
<evidence type="ECO:0000256" key="4">
    <source>
        <dbReference type="ARBA" id="ARBA00022692"/>
    </source>
</evidence>
<evidence type="ECO:0000256" key="1">
    <source>
        <dbReference type="ARBA" id="ARBA00004651"/>
    </source>
</evidence>
<dbReference type="Pfam" id="PF02417">
    <property type="entry name" value="Chromate_transp"/>
    <property type="match status" value="1"/>
</dbReference>
<dbReference type="InterPro" id="IPR052518">
    <property type="entry name" value="CHR_Transporter"/>
</dbReference>
<dbReference type="RefSeq" id="WP_349762064.1">
    <property type="nucleotide sequence ID" value="NZ_JBEGCJ010000004.1"/>
</dbReference>
<sequence length="190" mass="20293">MSARSPAPLSKIFWAFTRIGLLGFGGGPAMIPLVREEVVTRHRWLDDDAFADVLAIANTLPGPIATKMPGYIGYRVGGIAGCVIAVAAVIVPMMLAMILLLGLFSRYRDVAWIRGMGHAVVPVVMVMMAQLTLDFWNKSRVALGPWTSLVMSASAGVLIYLLGLHPGWVIVALLATAMVAPVPRPTEAGE</sequence>
<evidence type="ECO:0000256" key="3">
    <source>
        <dbReference type="ARBA" id="ARBA00022475"/>
    </source>
</evidence>
<comment type="caution">
    <text evidence="8">The sequence shown here is derived from an EMBL/GenBank/DDBJ whole genome shotgun (WGS) entry which is preliminary data.</text>
</comment>
<dbReference type="InterPro" id="IPR003370">
    <property type="entry name" value="Chromate_transpt"/>
</dbReference>
<proteinExistence type="inferred from homology"/>
<comment type="subcellular location">
    <subcellularLocation>
        <location evidence="1">Cell membrane</location>
        <topology evidence="1">Multi-pass membrane protein</topology>
    </subcellularLocation>
</comment>
<evidence type="ECO:0000256" key="7">
    <source>
        <dbReference type="SAM" id="Phobius"/>
    </source>
</evidence>
<evidence type="ECO:0000256" key="2">
    <source>
        <dbReference type="ARBA" id="ARBA00005262"/>
    </source>
</evidence>
<keyword evidence="5 7" id="KW-1133">Transmembrane helix</keyword>
<keyword evidence="4 7" id="KW-0812">Transmembrane</keyword>
<name>A0ABV1NFH3_9GAMM</name>
<feature type="transmembrane region" description="Helical" evidence="7">
    <location>
        <begin position="12"/>
        <end position="34"/>
    </location>
</feature>
<comment type="similarity">
    <text evidence="2">Belongs to the chromate ion transporter (CHR) (TC 2.A.51) family.</text>
</comment>
<evidence type="ECO:0000256" key="6">
    <source>
        <dbReference type="ARBA" id="ARBA00023136"/>
    </source>
</evidence>
<feature type="transmembrane region" description="Helical" evidence="7">
    <location>
        <begin position="76"/>
        <end position="104"/>
    </location>
</feature>